<proteinExistence type="predicted"/>
<organism evidence="2 3">
    <name type="scientific">Thiorhodovibrio winogradskyi</name>
    <dbReference type="NCBI Taxonomy" id="77007"/>
    <lineage>
        <taxon>Bacteria</taxon>
        <taxon>Pseudomonadati</taxon>
        <taxon>Pseudomonadota</taxon>
        <taxon>Gammaproteobacteria</taxon>
        <taxon>Chromatiales</taxon>
        <taxon>Chromatiaceae</taxon>
        <taxon>Thiorhodovibrio</taxon>
    </lineage>
</organism>
<evidence type="ECO:0000313" key="2">
    <source>
        <dbReference type="EMBL" id="WPL15310.1"/>
    </source>
</evidence>
<dbReference type="EMBL" id="CP121472">
    <property type="protein sequence ID" value="WPL15310.1"/>
    <property type="molecule type" value="Genomic_DNA"/>
</dbReference>
<accession>A0ABZ0S762</accession>
<feature type="region of interest" description="Disordered" evidence="1">
    <location>
        <begin position="61"/>
        <end position="80"/>
    </location>
</feature>
<gene>
    <name evidence="2" type="ORF">Thiowin_00199</name>
</gene>
<keyword evidence="3" id="KW-1185">Reference proteome</keyword>
<evidence type="ECO:0000256" key="1">
    <source>
        <dbReference type="SAM" id="MobiDB-lite"/>
    </source>
</evidence>
<dbReference type="RefSeq" id="WP_328985895.1">
    <property type="nucleotide sequence ID" value="NZ_CP121472.1"/>
</dbReference>
<evidence type="ECO:0008006" key="4">
    <source>
        <dbReference type="Google" id="ProtNLM"/>
    </source>
</evidence>
<evidence type="ECO:0000313" key="3">
    <source>
        <dbReference type="Proteomes" id="UP001432180"/>
    </source>
</evidence>
<dbReference type="Proteomes" id="UP001432180">
    <property type="component" value="Chromosome"/>
</dbReference>
<protein>
    <recommendedName>
        <fullName evidence="4">Transposase</fullName>
    </recommendedName>
</protein>
<name>A0ABZ0S762_9GAMM</name>
<reference evidence="2 3" key="1">
    <citation type="journal article" date="2023" name="Microorganisms">
        <title>Thiorhodovibrio frisius and Trv. litoralis spp. nov., Two Novel Members from a Clade of Fastidious Purple Sulfur Bacteria That Exhibit Unique Red-Shifted Light-Harvesting Capabilities.</title>
        <authorList>
            <person name="Methner A."/>
            <person name="Kuzyk S.B."/>
            <person name="Petersen J."/>
            <person name="Bauer S."/>
            <person name="Brinkmann H."/>
            <person name="Sichau K."/>
            <person name="Wanner G."/>
            <person name="Wolf J."/>
            <person name="Neumann-Schaal M."/>
            <person name="Henke P."/>
            <person name="Tank M."/>
            <person name="Sproer C."/>
            <person name="Bunk B."/>
            <person name="Overmann J."/>
        </authorList>
    </citation>
    <scope>NUCLEOTIDE SEQUENCE [LARGE SCALE GENOMIC DNA]</scope>
    <source>
        <strain evidence="2 3">DSM 6702</strain>
    </source>
</reference>
<sequence>MKDFKSSAARLARFFQDSRDKWKARAAEVQKRWRAAQVRIRDLENSRAYWKARALAAEQEQATRVCTDKPREGEDTPSAPLLATPVANHHYSLEVMELCLQMYLHTSIGCRGVSWVMQLFGNHLPVGVPAYTTVLNWVYRLGLAVLQHPLPRRDDWIFILDNTIALGELKCLVVLGIPASRLAETGYSPSHRDMTVLAVEITANSTGVWVEAVLRHVAARTGEPVQIVSDHGSDLRKGIALYRQQAPSCVETYDISHAIATALKAHWREDSTWQAFLKQASATLSRFQQTDLAFLLPPSLRTKARYMAIEAHIDWVLRVLAYYDRGDFSAIGRPTVFSAMAWKSLRKGWTNSAVAPLRALIGTPYPSRAALCEALREQVASADVTALEEHLDDAFWRLADRGYGRFLEAFEWVLAYRDSVPEWTQTSAVSKTIQTVVKTKGLARTTADAVKAALAELGPLSPPVEAFQTQMLTHLQGEAAKLPEGATWLGSSDIIESVFGHYKAFTARGPLKEIGKLVLTIPAFLSDLTAPVIRNAMESVRTIDVEHWVETHLGDSMLKRRRRALVPT</sequence>